<sequence>MKTKADDFASLLRSWGASDVSWTRVSDGPGGLPWAVSIAVRLSDAVIDEIETEPTYTYFHHYRTANAFLDRLSLQAGLHVQAEGASYIAVAASQSSPDSPFEGRYSHKKAACLAGLGSMGRSGLFLHRRWGPRVRLATLFTDWPELAAPVAVRGHSVVHGDAEAVCGHAGGSAESASVSGHAFAASCSEAVSGHAGGSAESASVSGHAGGSAESASVSGHAFAASCSEAVSGHAGGILAETCTHCRLCVDACPADAIGFESDRAVFHPQKCSSWMKKAYQHIGRGAVCGICMKVCPAGR</sequence>
<keyword evidence="6" id="KW-1185">Reference proteome</keyword>
<dbReference type="EMBL" id="JAINWA010000003">
    <property type="protein sequence ID" value="MCD1655058.1"/>
    <property type="molecule type" value="Genomic_DNA"/>
</dbReference>
<evidence type="ECO:0000256" key="1">
    <source>
        <dbReference type="ARBA" id="ARBA00022723"/>
    </source>
</evidence>
<accession>A0AAE3EKB5</accession>
<dbReference type="InterPro" id="IPR017900">
    <property type="entry name" value="4Fe4S_Fe_S_CS"/>
</dbReference>
<keyword evidence="2" id="KW-0408">Iron</keyword>
<dbReference type="PROSITE" id="PS51379">
    <property type="entry name" value="4FE4S_FER_2"/>
    <property type="match status" value="1"/>
</dbReference>
<dbReference type="GO" id="GO:0051536">
    <property type="term" value="F:iron-sulfur cluster binding"/>
    <property type="evidence" value="ECO:0007669"/>
    <property type="project" value="UniProtKB-KW"/>
</dbReference>
<dbReference type="PROSITE" id="PS00198">
    <property type="entry name" value="4FE4S_FER_1"/>
    <property type="match status" value="1"/>
</dbReference>
<keyword evidence="1" id="KW-0479">Metal-binding</keyword>
<dbReference type="GO" id="GO:0046872">
    <property type="term" value="F:metal ion binding"/>
    <property type="evidence" value="ECO:0007669"/>
    <property type="project" value="UniProtKB-KW"/>
</dbReference>
<evidence type="ECO:0000256" key="2">
    <source>
        <dbReference type="ARBA" id="ARBA00023004"/>
    </source>
</evidence>
<dbReference type="SUPFAM" id="SSF54862">
    <property type="entry name" value="4Fe-4S ferredoxins"/>
    <property type="match status" value="1"/>
</dbReference>
<dbReference type="Pfam" id="PF13484">
    <property type="entry name" value="Fer4_16"/>
    <property type="match status" value="1"/>
</dbReference>
<organism evidence="5 6">
    <name type="scientific">Teretinema zuelzerae</name>
    <dbReference type="NCBI Taxonomy" id="156"/>
    <lineage>
        <taxon>Bacteria</taxon>
        <taxon>Pseudomonadati</taxon>
        <taxon>Spirochaetota</taxon>
        <taxon>Spirochaetia</taxon>
        <taxon>Spirochaetales</taxon>
        <taxon>Treponemataceae</taxon>
        <taxon>Teretinema</taxon>
    </lineage>
</organism>
<name>A0AAE3EKB5_9SPIR</name>
<evidence type="ECO:0000313" key="6">
    <source>
        <dbReference type="Proteomes" id="UP001198163"/>
    </source>
</evidence>
<keyword evidence="3" id="KW-0411">Iron-sulfur</keyword>
<dbReference type="RefSeq" id="WP_230755821.1">
    <property type="nucleotide sequence ID" value="NZ_JAINWA010000003.1"/>
</dbReference>
<comment type="caution">
    <text evidence="5">The sequence shown here is derived from an EMBL/GenBank/DDBJ whole genome shotgun (WGS) entry which is preliminary data.</text>
</comment>
<gene>
    <name evidence="5" type="ORF">K7J14_10145</name>
</gene>
<feature type="domain" description="4Fe-4S ferredoxin-type" evidence="4">
    <location>
        <begin position="233"/>
        <end position="262"/>
    </location>
</feature>
<evidence type="ECO:0000259" key="4">
    <source>
        <dbReference type="PROSITE" id="PS51379"/>
    </source>
</evidence>
<dbReference type="InterPro" id="IPR017896">
    <property type="entry name" value="4Fe4S_Fe-S-bd"/>
</dbReference>
<dbReference type="Gene3D" id="3.30.70.20">
    <property type="match status" value="1"/>
</dbReference>
<evidence type="ECO:0000256" key="3">
    <source>
        <dbReference type="ARBA" id="ARBA00023014"/>
    </source>
</evidence>
<dbReference type="Proteomes" id="UP001198163">
    <property type="component" value="Unassembled WGS sequence"/>
</dbReference>
<dbReference type="AlphaFoldDB" id="A0AAE3EKB5"/>
<dbReference type="PANTHER" id="PTHR42827:SF1">
    <property type="entry name" value="IRON-SULFUR CLUSTER-BINDING PROTEIN"/>
    <property type="match status" value="1"/>
</dbReference>
<evidence type="ECO:0000313" key="5">
    <source>
        <dbReference type="EMBL" id="MCD1655058.1"/>
    </source>
</evidence>
<reference evidence="5" key="1">
    <citation type="submission" date="2021-08" db="EMBL/GenBank/DDBJ databases">
        <title>Comparative analyses of Brucepasteria parasyntrophica and Teretinema zuelzerae.</title>
        <authorList>
            <person name="Song Y."/>
            <person name="Brune A."/>
        </authorList>
    </citation>
    <scope>NUCLEOTIDE SEQUENCE</scope>
    <source>
        <strain evidence="5">DSM 1903</strain>
    </source>
</reference>
<protein>
    <submittedName>
        <fullName evidence="5">4Fe-4S dicluster domain-containing protein</fullName>
    </submittedName>
</protein>
<dbReference type="PANTHER" id="PTHR42827">
    <property type="entry name" value="IRON-SULFUR CLUSTER-BINDING PROTEIN-RELATED"/>
    <property type="match status" value="1"/>
</dbReference>
<proteinExistence type="predicted"/>